<protein>
    <recommendedName>
        <fullName evidence="1">Fibronectin type-III domain-containing protein</fullName>
    </recommendedName>
</protein>
<dbReference type="EMBL" id="HACG01003929">
    <property type="protein sequence ID" value="CEK50794.1"/>
    <property type="molecule type" value="Transcribed_RNA"/>
</dbReference>
<reference evidence="2" key="1">
    <citation type="submission" date="2014-12" db="EMBL/GenBank/DDBJ databases">
        <title>Insight into the proteome of Arion vulgaris.</title>
        <authorList>
            <person name="Aradska J."/>
            <person name="Bulat T."/>
            <person name="Smidak R."/>
            <person name="Sarate P."/>
            <person name="Gangsoo J."/>
            <person name="Sialana F."/>
            <person name="Bilban M."/>
            <person name="Lubec G."/>
        </authorList>
    </citation>
    <scope>NUCLEOTIDE SEQUENCE</scope>
    <source>
        <tissue evidence="2">Skin</tissue>
    </source>
</reference>
<dbReference type="Gene3D" id="2.60.40.10">
    <property type="entry name" value="Immunoglobulins"/>
    <property type="match status" value="1"/>
</dbReference>
<organism evidence="2">
    <name type="scientific">Arion vulgaris</name>
    <dbReference type="NCBI Taxonomy" id="1028688"/>
    <lineage>
        <taxon>Eukaryota</taxon>
        <taxon>Metazoa</taxon>
        <taxon>Spiralia</taxon>
        <taxon>Lophotrochozoa</taxon>
        <taxon>Mollusca</taxon>
        <taxon>Gastropoda</taxon>
        <taxon>Heterobranchia</taxon>
        <taxon>Euthyneura</taxon>
        <taxon>Panpulmonata</taxon>
        <taxon>Eupulmonata</taxon>
        <taxon>Stylommatophora</taxon>
        <taxon>Helicina</taxon>
        <taxon>Arionoidea</taxon>
        <taxon>Arionidae</taxon>
        <taxon>Arion</taxon>
    </lineage>
</organism>
<feature type="domain" description="Fibronectin type-III" evidence="1">
    <location>
        <begin position="1"/>
        <end position="89"/>
    </location>
</feature>
<feature type="non-terminal residue" evidence="2">
    <location>
        <position position="1"/>
    </location>
</feature>
<dbReference type="InterPro" id="IPR036116">
    <property type="entry name" value="FN3_sf"/>
</dbReference>
<feature type="non-terminal residue" evidence="2">
    <location>
        <position position="111"/>
    </location>
</feature>
<dbReference type="InterPro" id="IPR003961">
    <property type="entry name" value="FN3_dom"/>
</dbReference>
<dbReference type="AlphaFoldDB" id="A0A0B6Y3T6"/>
<proteinExistence type="predicted"/>
<evidence type="ECO:0000313" key="2">
    <source>
        <dbReference type="EMBL" id="CEK50794.1"/>
    </source>
</evidence>
<accession>A0A0B6Y3T6</accession>
<dbReference type="InterPro" id="IPR013783">
    <property type="entry name" value="Ig-like_fold"/>
</dbReference>
<evidence type="ECO:0000259" key="1">
    <source>
        <dbReference type="PROSITE" id="PS50853"/>
    </source>
</evidence>
<dbReference type="CDD" id="cd00063">
    <property type="entry name" value="FN3"/>
    <property type="match status" value="1"/>
</dbReference>
<name>A0A0B6Y3T6_9EUPU</name>
<gene>
    <name evidence="2" type="primary">ORF11690</name>
</gene>
<sequence>PPSTRIASGELYAIYLSWLPPEKPNGVITGYLLKRDGIELYRGLDMNFTDDFNILPYRSYSYILSACNSAGCTNSTMINVATAQAAPEDLPPPIVEVINSTTVKVKAQPPG</sequence>
<dbReference type="SUPFAM" id="SSF49265">
    <property type="entry name" value="Fibronectin type III"/>
    <property type="match status" value="1"/>
</dbReference>
<dbReference type="PROSITE" id="PS50853">
    <property type="entry name" value="FN3"/>
    <property type="match status" value="1"/>
</dbReference>